<evidence type="ECO:0000313" key="3">
    <source>
        <dbReference type="Proteomes" id="UP000075606"/>
    </source>
</evidence>
<evidence type="ECO:0000256" key="1">
    <source>
        <dbReference type="ARBA" id="ARBA00022857"/>
    </source>
</evidence>
<proteinExistence type="predicted"/>
<gene>
    <name evidence="2" type="ORF">AWW68_14870</name>
</gene>
<dbReference type="OrthoDB" id="1522941at2"/>
<comment type="caution">
    <text evidence="2">The sequence shown here is derived from an EMBL/GenBank/DDBJ whole genome shotgun (WGS) entry which is preliminary data.</text>
</comment>
<dbReference type="AlphaFoldDB" id="A0A150X5G4"/>
<sequence length="335" mass="37734">MELEARLKGIRQLGFWFNEQKGESLDALCQIAANQNNWFTKESIEKCFNAWAEALQKDKMQDWVKPYSFKASGKNIGLVLAGNIPLVGLHDVLSVIISGNVACVKYSSQDSILMKAVINALINIDAGFKELIQEVERLNDVDAVIATGSDNSARYFKHYFAGKPHIIRQNRVSVGIVNGSESTEDFEALGEDIFTYFGLGCRNVSKVYVPKDFKLPTLISAMDKFSSALDHHKYRNNYDYNKSIYLVNKEPHLDSGFFMMRESKELVSPISVLYYETYESEAELSLKLSAQQDKIQCVVSKDGWYEGSLPFGTAQCPELWDYADGVDTLEFLASL</sequence>
<organism evidence="2 3">
    <name type="scientific">Roseivirga spongicola</name>
    <dbReference type="NCBI Taxonomy" id="333140"/>
    <lineage>
        <taxon>Bacteria</taxon>
        <taxon>Pseudomonadati</taxon>
        <taxon>Bacteroidota</taxon>
        <taxon>Cytophagia</taxon>
        <taxon>Cytophagales</taxon>
        <taxon>Roseivirgaceae</taxon>
        <taxon>Roseivirga</taxon>
    </lineage>
</organism>
<keyword evidence="3" id="KW-1185">Reference proteome</keyword>
<dbReference type="GO" id="GO:0008218">
    <property type="term" value="P:bioluminescence"/>
    <property type="evidence" value="ECO:0007669"/>
    <property type="project" value="InterPro"/>
</dbReference>
<accession>A0A150X5G4</accession>
<dbReference type="SUPFAM" id="SSF53720">
    <property type="entry name" value="ALDH-like"/>
    <property type="match status" value="1"/>
</dbReference>
<dbReference type="InterPro" id="IPR016161">
    <property type="entry name" value="Ald_DH/histidinol_DH"/>
</dbReference>
<dbReference type="RefSeq" id="WP_068223070.1">
    <property type="nucleotide sequence ID" value="NZ_LRPC01000028.1"/>
</dbReference>
<evidence type="ECO:0000313" key="2">
    <source>
        <dbReference type="EMBL" id="KYG73946.1"/>
    </source>
</evidence>
<dbReference type="Proteomes" id="UP000075606">
    <property type="component" value="Unassembled WGS sequence"/>
</dbReference>
<dbReference type="InterPro" id="IPR008670">
    <property type="entry name" value="CoA_reduct_LuxC"/>
</dbReference>
<protein>
    <submittedName>
        <fullName evidence="2">Acyl-CoA reductase</fullName>
    </submittedName>
</protein>
<reference evidence="2 3" key="1">
    <citation type="submission" date="2016-01" db="EMBL/GenBank/DDBJ databases">
        <title>Genome sequencing of Roseivirga spongicola UST030701-084.</title>
        <authorList>
            <person name="Selvaratnam C."/>
            <person name="Thevarajoo S."/>
            <person name="Goh K.M."/>
            <person name="Ee R."/>
            <person name="Chan K.-G."/>
            <person name="Chong C.S."/>
        </authorList>
    </citation>
    <scope>NUCLEOTIDE SEQUENCE [LARGE SCALE GENOMIC DNA]</scope>
    <source>
        <strain evidence="2 3">UST030701-084</strain>
    </source>
</reference>
<dbReference type="STRING" id="333140.AWW68_14870"/>
<dbReference type="GO" id="GO:0003995">
    <property type="term" value="F:acyl-CoA dehydrogenase activity"/>
    <property type="evidence" value="ECO:0007669"/>
    <property type="project" value="InterPro"/>
</dbReference>
<dbReference type="Pfam" id="PF05893">
    <property type="entry name" value="LuxC"/>
    <property type="match status" value="1"/>
</dbReference>
<dbReference type="EMBL" id="LRPC01000028">
    <property type="protein sequence ID" value="KYG73946.1"/>
    <property type="molecule type" value="Genomic_DNA"/>
</dbReference>
<name>A0A150X5G4_9BACT</name>
<keyword evidence="1" id="KW-0521">NADP</keyword>